<evidence type="ECO:0000313" key="3">
    <source>
        <dbReference type="Proteomes" id="UP000634139"/>
    </source>
</evidence>
<evidence type="ECO:0000313" key="2">
    <source>
        <dbReference type="EMBL" id="GGZ92335.1"/>
    </source>
</evidence>
<reference evidence="2" key="1">
    <citation type="journal article" date="2014" name="Int. J. Syst. Evol. Microbiol.">
        <title>Complete genome sequence of Corynebacterium casei LMG S-19264T (=DSM 44701T), isolated from a smear-ripened cheese.</title>
        <authorList>
            <consortium name="US DOE Joint Genome Institute (JGI-PGF)"/>
            <person name="Walter F."/>
            <person name="Albersmeier A."/>
            <person name="Kalinowski J."/>
            <person name="Ruckert C."/>
        </authorList>
    </citation>
    <scope>NUCLEOTIDE SEQUENCE</scope>
    <source>
        <strain evidence="2">KCTC 32422</strain>
    </source>
</reference>
<evidence type="ECO:0000256" key="1">
    <source>
        <dbReference type="SAM" id="SignalP"/>
    </source>
</evidence>
<dbReference type="InterPro" id="IPR006311">
    <property type="entry name" value="TAT_signal"/>
</dbReference>
<keyword evidence="3" id="KW-1185">Reference proteome</keyword>
<accession>A0A918RED9</accession>
<sequence>MSATFRRKAMIGAATLAAALVAACGPKSAPPPPPPPPPAPAPVVYIPPRPLPPLGASAGLFVPPIGPDGVRQTVNARLTPAQTIWNIRSAYNVAALNCLKAEHAEILTNYKTFLKTHAKGLKAANTAVDGDFRKRYGSAFIRPREAYMTQVYNYYAYPATLEAFCDAATVIARDSATVKPAELGAFSQRSMATLETVFETFFRTYEQYRADVAAWDAKYAPTAASSAAPAATTVTR</sequence>
<feature type="chain" id="PRO_5037725911" evidence="1">
    <location>
        <begin position="30"/>
        <end position="236"/>
    </location>
</feature>
<protein>
    <submittedName>
        <fullName evidence="2">Uncharacterized protein</fullName>
    </submittedName>
</protein>
<dbReference type="EMBL" id="BMZD01000002">
    <property type="protein sequence ID" value="GGZ92335.1"/>
    <property type="molecule type" value="Genomic_DNA"/>
</dbReference>
<feature type="signal peptide" evidence="1">
    <location>
        <begin position="1"/>
        <end position="29"/>
    </location>
</feature>
<keyword evidence="1" id="KW-0732">Signal</keyword>
<proteinExistence type="predicted"/>
<reference evidence="2" key="2">
    <citation type="submission" date="2020-09" db="EMBL/GenBank/DDBJ databases">
        <authorList>
            <person name="Sun Q."/>
            <person name="Kim S."/>
        </authorList>
    </citation>
    <scope>NUCLEOTIDE SEQUENCE</scope>
    <source>
        <strain evidence="2">KCTC 32422</strain>
    </source>
</reference>
<organism evidence="2 3">
    <name type="scientific">Novosphingobium arvoryzae</name>
    <dbReference type="NCBI Taxonomy" id="1256514"/>
    <lineage>
        <taxon>Bacteria</taxon>
        <taxon>Pseudomonadati</taxon>
        <taxon>Pseudomonadota</taxon>
        <taxon>Alphaproteobacteria</taxon>
        <taxon>Sphingomonadales</taxon>
        <taxon>Sphingomonadaceae</taxon>
        <taxon>Novosphingobium</taxon>
    </lineage>
</organism>
<name>A0A918RED9_9SPHN</name>
<dbReference type="Proteomes" id="UP000634139">
    <property type="component" value="Unassembled WGS sequence"/>
</dbReference>
<gene>
    <name evidence="2" type="ORF">GCM10011617_09780</name>
</gene>
<dbReference type="PROSITE" id="PS51257">
    <property type="entry name" value="PROKAR_LIPOPROTEIN"/>
    <property type="match status" value="1"/>
</dbReference>
<dbReference type="AlphaFoldDB" id="A0A918RED9"/>
<dbReference type="PROSITE" id="PS51318">
    <property type="entry name" value="TAT"/>
    <property type="match status" value="1"/>
</dbReference>
<dbReference type="RefSeq" id="WP_189539306.1">
    <property type="nucleotide sequence ID" value="NZ_BMZD01000002.1"/>
</dbReference>
<comment type="caution">
    <text evidence="2">The sequence shown here is derived from an EMBL/GenBank/DDBJ whole genome shotgun (WGS) entry which is preliminary data.</text>
</comment>